<dbReference type="InterPro" id="IPR019268">
    <property type="entry name" value="DUF2278"/>
</dbReference>
<organism evidence="2 3">
    <name type="scientific">Undibacterium hunanense</name>
    <dbReference type="NCBI Taxonomy" id="2762292"/>
    <lineage>
        <taxon>Bacteria</taxon>
        <taxon>Pseudomonadati</taxon>
        <taxon>Pseudomonadota</taxon>
        <taxon>Betaproteobacteria</taxon>
        <taxon>Burkholderiales</taxon>
        <taxon>Oxalobacteraceae</taxon>
        <taxon>Undibacterium</taxon>
    </lineage>
</organism>
<dbReference type="Proteomes" id="UP000650424">
    <property type="component" value="Unassembled WGS sequence"/>
</dbReference>
<reference evidence="2 3" key="1">
    <citation type="submission" date="2020-08" db="EMBL/GenBank/DDBJ databases">
        <title>Novel species isolated from subtropical streams in China.</title>
        <authorList>
            <person name="Lu H."/>
        </authorList>
    </citation>
    <scope>NUCLEOTIDE SEQUENCE [LARGE SCALE GENOMIC DNA]</scope>
    <source>
        <strain evidence="2 3">CY18W</strain>
    </source>
</reference>
<evidence type="ECO:0000313" key="3">
    <source>
        <dbReference type="Proteomes" id="UP000650424"/>
    </source>
</evidence>
<feature type="compositionally biased region" description="Basic residues" evidence="1">
    <location>
        <begin position="224"/>
        <end position="237"/>
    </location>
</feature>
<protein>
    <submittedName>
        <fullName evidence="2">YukJ family protein</fullName>
    </submittedName>
</protein>
<dbReference type="RefSeq" id="WP_186949171.1">
    <property type="nucleotide sequence ID" value="NZ_JACOGF010000012.1"/>
</dbReference>
<keyword evidence="3" id="KW-1185">Reference proteome</keyword>
<gene>
    <name evidence="2" type="ORF">H8L32_20720</name>
</gene>
<evidence type="ECO:0000256" key="1">
    <source>
        <dbReference type="SAM" id="MobiDB-lite"/>
    </source>
</evidence>
<comment type="caution">
    <text evidence="2">The sequence shown here is derived from an EMBL/GenBank/DDBJ whole genome shotgun (WGS) entry which is preliminary data.</text>
</comment>
<evidence type="ECO:0000313" key="2">
    <source>
        <dbReference type="EMBL" id="MBC3919906.1"/>
    </source>
</evidence>
<feature type="region of interest" description="Disordered" evidence="1">
    <location>
        <begin position="209"/>
        <end position="237"/>
    </location>
</feature>
<dbReference type="Pfam" id="PF10042">
    <property type="entry name" value="DUF2278"/>
    <property type="match status" value="1"/>
</dbReference>
<accession>A0ABR6ZVJ9</accession>
<sequence length="237" mass="25502">MALSTYGILKGTVVGHLRDADDDHYQILVRCGTTLHRIASNVKSSAPKSPSTVRFLSATSLPEAYTKSLQALAPGYKKLPSKPAGLALDYLRSGIVKTGNMKLVPPDAPGADNDLKDLLETAVIKAMQQSGAVIYALGAKWGPEQGKADKYFKFSPGNGIHDIHMNQGNDGSYKKDNGVFQDGALIIEYPGNKWRAFFFAFQSQTFDTDDAGNSRASAPVPAGKPKKTTTKRKTKPA</sequence>
<dbReference type="EMBL" id="JACOGF010000012">
    <property type="protein sequence ID" value="MBC3919906.1"/>
    <property type="molecule type" value="Genomic_DNA"/>
</dbReference>
<proteinExistence type="predicted"/>
<name>A0ABR6ZVJ9_9BURK</name>